<proteinExistence type="predicted"/>
<evidence type="ECO:0000313" key="2">
    <source>
        <dbReference type="Proteomes" id="UP001199355"/>
    </source>
</evidence>
<dbReference type="AlphaFoldDB" id="A0AAE3AWG2"/>
<accession>A0AAE3AWG2</accession>
<dbReference type="EMBL" id="JAJEQF010000003">
    <property type="protein sequence ID" value="MCC2166587.1"/>
    <property type="molecule type" value="Genomic_DNA"/>
</dbReference>
<name>A0AAE3AWG2_9FIRM</name>
<dbReference type="Gene3D" id="3.20.20.370">
    <property type="entry name" value="Glycoside hydrolase/deacetylase"/>
    <property type="match status" value="1"/>
</dbReference>
<reference evidence="1 2" key="1">
    <citation type="submission" date="2021-10" db="EMBL/GenBank/DDBJ databases">
        <title>Anaerobic single-cell dispensing facilitates the cultivation of human gut bacteria.</title>
        <authorList>
            <person name="Afrizal A."/>
        </authorList>
    </citation>
    <scope>NUCLEOTIDE SEQUENCE [LARGE SCALE GENOMIC DNA]</scope>
    <source>
        <strain evidence="1 2">CLA-AA-H244</strain>
    </source>
</reference>
<comment type="caution">
    <text evidence="1">The sequence shown here is derived from an EMBL/GenBank/DDBJ whole genome shotgun (WGS) entry which is preliminary data.</text>
</comment>
<dbReference type="GO" id="GO:0005975">
    <property type="term" value="P:carbohydrate metabolic process"/>
    <property type="evidence" value="ECO:0007669"/>
    <property type="project" value="InterPro"/>
</dbReference>
<keyword evidence="2" id="KW-1185">Reference proteome</keyword>
<organism evidence="1 2">
    <name type="scientific">Gallintestinimicrobium propionicum</name>
    <dbReference type="NCBI Taxonomy" id="2981770"/>
    <lineage>
        <taxon>Bacteria</taxon>
        <taxon>Bacillati</taxon>
        <taxon>Bacillota</taxon>
        <taxon>Clostridia</taxon>
        <taxon>Lachnospirales</taxon>
        <taxon>Lachnospiraceae</taxon>
        <taxon>Gallintestinimicrobium</taxon>
    </lineage>
</organism>
<dbReference type="Proteomes" id="UP001199355">
    <property type="component" value="Unassembled WGS sequence"/>
</dbReference>
<sequence length="257" mass="30359">MFSYEDYKEIIRIVQSTGNQAGYEEALKADKFVIMRHDVEYSVDRAYALAKVESSMDFTSTFFFQWTNNSYNILSRRNQDLIKDMHERGHVIGLHYALNGLTDMQEVRHQIKKEMDILSEMFGFPITQFSVHRPSPDVLRENIKLPGILNAYQDEFFTFAEKVTDQTPLKVKYMSDANHIWRYGYPDEANITGYDKVQILTHPFAWSKKGYDNRDNYAVLIREKYNEMIDSINNECKDFCEFKDEFLEASLIPERNR</sequence>
<dbReference type="RefSeq" id="WP_308727667.1">
    <property type="nucleotide sequence ID" value="NZ_JAJEQF010000003.1"/>
</dbReference>
<gene>
    <name evidence="1" type="ORF">LKD45_02535</name>
</gene>
<dbReference type="SUPFAM" id="SSF88713">
    <property type="entry name" value="Glycoside hydrolase/deacetylase"/>
    <property type="match status" value="1"/>
</dbReference>
<evidence type="ECO:0000313" key="1">
    <source>
        <dbReference type="EMBL" id="MCC2166587.1"/>
    </source>
</evidence>
<protein>
    <submittedName>
        <fullName evidence="1">Uncharacterized protein</fullName>
    </submittedName>
</protein>
<dbReference type="InterPro" id="IPR011330">
    <property type="entry name" value="Glyco_hydro/deAcase_b/a-brl"/>
</dbReference>